<accession>A0A914CH55</accession>
<evidence type="ECO:0000313" key="3">
    <source>
        <dbReference type="WBParaSite" id="ACRNAN_scaffold10484.g14618.t1"/>
    </source>
</evidence>
<feature type="signal peptide" evidence="1">
    <location>
        <begin position="1"/>
        <end position="19"/>
    </location>
</feature>
<dbReference type="Proteomes" id="UP000887540">
    <property type="component" value="Unplaced"/>
</dbReference>
<dbReference type="WBParaSite" id="ACRNAN_scaffold10484.g14618.t1">
    <property type="protein sequence ID" value="ACRNAN_scaffold10484.g14618.t1"/>
    <property type="gene ID" value="ACRNAN_scaffold10484.g14618"/>
</dbReference>
<evidence type="ECO:0000313" key="2">
    <source>
        <dbReference type="Proteomes" id="UP000887540"/>
    </source>
</evidence>
<organism evidence="2 3">
    <name type="scientific">Acrobeloides nanus</name>
    <dbReference type="NCBI Taxonomy" id="290746"/>
    <lineage>
        <taxon>Eukaryota</taxon>
        <taxon>Metazoa</taxon>
        <taxon>Ecdysozoa</taxon>
        <taxon>Nematoda</taxon>
        <taxon>Chromadorea</taxon>
        <taxon>Rhabditida</taxon>
        <taxon>Tylenchina</taxon>
        <taxon>Cephalobomorpha</taxon>
        <taxon>Cephaloboidea</taxon>
        <taxon>Cephalobidae</taxon>
        <taxon>Acrobeloides</taxon>
    </lineage>
</organism>
<sequence>MLFLNLTLVLLYIFSQNLAFPQWPHNAEKDQVEQDPHIQATNDDWYENTRYTRQVQSSHPPHYSHYGDVHPENIHAQLMGSDQIEYEHVENPEEVHREIRQVHLIPPDLVKTMDESEKLNEEKAEEILDALKPIEEESEIKKVVKRDQIVVGSSLYEKHHNFPDRKKILNE</sequence>
<keyword evidence="1" id="KW-0732">Signal</keyword>
<evidence type="ECO:0000256" key="1">
    <source>
        <dbReference type="SAM" id="SignalP"/>
    </source>
</evidence>
<dbReference type="AlphaFoldDB" id="A0A914CH55"/>
<name>A0A914CH55_9BILA</name>
<keyword evidence="2" id="KW-1185">Reference proteome</keyword>
<feature type="chain" id="PRO_5037081021" evidence="1">
    <location>
        <begin position="20"/>
        <end position="171"/>
    </location>
</feature>
<proteinExistence type="predicted"/>
<reference evidence="3" key="1">
    <citation type="submission" date="2022-11" db="UniProtKB">
        <authorList>
            <consortium name="WormBaseParasite"/>
        </authorList>
    </citation>
    <scope>IDENTIFICATION</scope>
</reference>
<protein>
    <submittedName>
        <fullName evidence="3">Secreted protein</fullName>
    </submittedName>
</protein>